<feature type="binding site" evidence="19">
    <location>
        <position position="60"/>
    </location>
    <ligand>
        <name>GTP</name>
        <dbReference type="ChEBI" id="CHEBI:37565"/>
    </ligand>
</feature>
<reference evidence="20 21" key="1">
    <citation type="journal article" date="2015" name="Sci. Rep.">
        <title>A comparative genomics and reductive dehalogenase gene transcription study of two chloroethene-respiring bacteria, Dehalococcoides mccartyi strains MB and 11a.</title>
        <authorList>
            <person name="Low A."/>
            <person name="Shen Z."/>
            <person name="Cheng D."/>
            <person name="Rogers M.J."/>
            <person name="Lee P.K."/>
            <person name="He J."/>
        </authorList>
    </citation>
    <scope>NUCLEOTIDE SEQUENCE [LARGE SCALE GENOMIC DNA]</scope>
    <source>
        <strain evidence="20 21">MB</strain>
    </source>
</reference>
<evidence type="ECO:0000256" key="12">
    <source>
        <dbReference type="ARBA" id="ARBA00022741"/>
    </source>
</evidence>
<dbReference type="GO" id="GO:0043752">
    <property type="term" value="F:adenosylcobinamide kinase activity"/>
    <property type="evidence" value="ECO:0007669"/>
    <property type="project" value="UniProtKB-EC"/>
</dbReference>
<comment type="function">
    <text evidence="4">Catalyzes ATP-dependent phosphorylation of adenosylcobinamide and addition of GMP to adenosylcobinamide phosphate.</text>
</comment>
<evidence type="ECO:0000256" key="2">
    <source>
        <dbReference type="ARBA" id="ARBA00000711"/>
    </source>
</evidence>
<accession>A0A0V8M441</accession>
<dbReference type="AlphaFoldDB" id="A0A0V8M441"/>
<protein>
    <recommendedName>
        <fullName evidence="16">Adenosylcobinamide kinase</fullName>
        <ecNumber evidence="8">2.7.1.156</ecNumber>
        <ecNumber evidence="9">2.7.7.62</ecNumber>
    </recommendedName>
    <alternativeName>
        <fullName evidence="17">Adenosylcobinamide-phosphate guanylyltransferase</fullName>
    </alternativeName>
</protein>
<dbReference type="EMBL" id="JGYD01000010">
    <property type="protein sequence ID" value="KSV18543.1"/>
    <property type="molecule type" value="Genomic_DNA"/>
</dbReference>
<comment type="similarity">
    <text evidence="7">Belongs to the CobU/CobP family.</text>
</comment>
<dbReference type="Proteomes" id="UP000053577">
    <property type="component" value="Unassembled WGS sequence"/>
</dbReference>
<sequence length="188" mass="20384">MNYLLIGGARSGKSSYAEELAKSIGGNIVFVATAEAGDDEMKTRILRHQQARPPEWGLIEASLGVGEKISAHGENADVIILDCITLLVNNIMCRYMLEHGDELTGDAADYLDAAVKKEINDVIKAMEKTGASFIVVTNDVGAGLIPPNAMARIYRDLLGRANQMLGAYVEYVYLMVAGLPMQVKPLLR</sequence>
<keyword evidence="12 19" id="KW-0547">Nucleotide-binding</keyword>
<evidence type="ECO:0000256" key="11">
    <source>
        <dbReference type="ARBA" id="ARBA00022679"/>
    </source>
</evidence>
<feature type="binding site" evidence="19">
    <location>
        <begin position="32"/>
        <end position="34"/>
    </location>
    <ligand>
        <name>GTP</name>
        <dbReference type="ChEBI" id="CHEBI:37565"/>
    </ligand>
</feature>
<evidence type="ECO:0000256" key="4">
    <source>
        <dbReference type="ARBA" id="ARBA00003889"/>
    </source>
</evidence>
<evidence type="ECO:0000256" key="8">
    <source>
        <dbReference type="ARBA" id="ARBA00012016"/>
    </source>
</evidence>
<name>A0A0V8M441_9CHLR</name>
<dbReference type="InterPro" id="IPR003203">
    <property type="entry name" value="CobU/CobP"/>
</dbReference>
<evidence type="ECO:0000313" key="20">
    <source>
        <dbReference type="EMBL" id="KSV18543.1"/>
    </source>
</evidence>
<evidence type="ECO:0000256" key="13">
    <source>
        <dbReference type="ARBA" id="ARBA00022777"/>
    </source>
</evidence>
<evidence type="ECO:0000256" key="7">
    <source>
        <dbReference type="ARBA" id="ARBA00007490"/>
    </source>
</evidence>
<comment type="catalytic activity">
    <reaction evidence="3">
        <text>adenosylcob(III)inamide + GTP = adenosylcob(III)inamide phosphate + GDP + H(+)</text>
        <dbReference type="Rhea" id="RHEA:15765"/>
        <dbReference type="ChEBI" id="CHEBI:2480"/>
        <dbReference type="ChEBI" id="CHEBI:15378"/>
        <dbReference type="ChEBI" id="CHEBI:37565"/>
        <dbReference type="ChEBI" id="CHEBI:58189"/>
        <dbReference type="ChEBI" id="CHEBI:58502"/>
        <dbReference type="EC" id="2.7.1.156"/>
    </reaction>
</comment>
<keyword evidence="10" id="KW-0169">Cobalamin biosynthesis</keyword>
<feature type="binding site" evidence="19">
    <location>
        <begin position="7"/>
        <end position="14"/>
    </location>
    <ligand>
        <name>GTP</name>
        <dbReference type="ChEBI" id="CHEBI:37565"/>
    </ligand>
</feature>
<evidence type="ECO:0000256" key="3">
    <source>
        <dbReference type="ARBA" id="ARBA00001522"/>
    </source>
</evidence>
<gene>
    <name evidence="20" type="ORF">DA01_00785</name>
</gene>
<dbReference type="CDD" id="cd00544">
    <property type="entry name" value="CobU"/>
    <property type="match status" value="1"/>
</dbReference>
<dbReference type="NCBIfam" id="NF004469">
    <property type="entry name" value="PRK05800.1"/>
    <property type="match status" value="1"/>
</dbReference>
<proteinExistence type="inferred from homology"/>
<keyword evidence="11" id="KW-0808">Transferase</keyword>
<keyword evidence="13 20" id="KW-0418">Kinase</keyword>
<evidence type="ECO:0000256" key="19">
    <source>
        <dbReference type="PIRSR" id="PIRSR006135-2"/>
    </source>
</evidence>
<dbReference type="RefSeq" id="WP_058292078.1">
    <property type="nucleotide sequence ID" value="NZ_JGYD01000010.1"/>
</dbReference>
<evidence type="ECO:0000256" key="17">
    <source>
        <dbReference type="ARBA" id="ARBA00030571"/>
    </source>
</evidence>
<comment type="caution">
    <text evidence="20">The sequence shown here is derived from an EMBL/GenBank/DDBJ whole genome shotgun (WGS) entry which is preliminary data.</text>
</comment>
<dbReference type="Pfam" id="PF02283">
    <property type="entry name" value="CobU"/>
    <property type="match status" value="1"/>
</dbReference>
<dbReference type="PIRSF" id="PIRSF006135">
    <property type="entry name" value="CobU"/>
    <property type="match status" value="1"/>
</dbReference>
<feature type="binding site" evidence="19">
    <location>
        <position position="82"/>
    </location>
    <ligand>
        <name>GTP</name>
        <dbReference type="ChEBI" id="CHEBI:37565"/>
    </ligand>
</feature>
<evidence type="ECO:0000256" key="18">
    <source>
        <dbReference type="PIRSR" id="PIRSR006135-1"/>
    </source>
</evidence>
<dbReference type="GO" id="GO:0005524">
    <property type="term" value="F:ATP binding"/>
    <property type="evidence" value="ECO:0007669"/>
    <property type="project" value="UniProtKB-KW"/>
</dbReference>
<comment type="catalytic activity">
    <reaction evidence="2">
        <text>adenosylcob(III)inamide phosphate + GTP + H(+) = adenosylcob(III)inamide-GDP + diphosphate</text>
        <dbReference type="Rhea" id="RHEA:22712"/>
        <dbReference type="ChEBI" id="CHEBI:15378"/>
        <dbReference type="ChEBI" id="CHEBI:33019"/>
        <dbReference type="ChEBI" id="CHEBI:37565"/>
        <dbReference type="ChEBI" id="CHEBI:58502"/>
        <dbReference type="ChEBI" id="CHEBI:60487"/>
        <dbReference type="EC" id="2.7.7.62"/>
    </reaction>
</comment>
<dbReference type="GO" id="GO:0005525">
    <property type="term" value="F:GTP binding"/>
    <property type="evidence" value="ECO:0007669"/>
    <property type="project" value="UniProtKB-KW"/>
</dbReference>
<organism evidence="20 21">
    <name type="scientific">Dehalococcoides mccartyi</name>
    <dbReference type="NCBI Taxonomy" id="61435"/>
    <lineage>
        <taxon>Bacteria</taxon>
        <taxon>Bacillati</taxon>
        <taxon>Chloroflexota</taxon>
        <taxon>Dehalococcoidia</taxon>
        <taxon>Dehalococcoidales</taxon>
        <taxon>Dehalococcoidaceae</taxon>
        <taxon>Dehalococcoides</taxon>
    </lineage>
</organism>
<dbReference type="PANTHER" id="PTHR34848:SF1">
    <property type="entry name" value="BIFUNCTIONAL ADENOSYLCOBALAMIN BIOSYNTHESIS PROTEIN COBU"/>
    <property type="match status" value="1"/>
</dbReference>
<dbReference type="OrthoDB" id="9799422at2"/>
<dbReference type="UniPathway" id="UPA00148">
    <property type="reaction ID" value="UER00236"/>
</dbReference>
<evidence type="ECO:0000256" key="5">
    <source>
        <dbReference type="ARBA" id="ARBA00004692"/>
    </source>
</evidence>
<evidence type="ECO:0000256" key="9">
    <source>
        <dbReference type="ARBA" id="ARBA00012523"/>
    </source>
</evidence>
<evidence type="ECO:0000256" key="10">
    <source>
        <dbReference type="ARBA" id="ARBA00022573"/>
    </source>
</evidence>
<dbReference type="eggNOG" id="COG2087">
    <property type="taxonomic scope" value="Bacteria"/>
</dbReference>
<dbReference type="Gene3D" id="3.40.50.300">
    <property type="entry name" value="P-loop containing nucleotide triphosphate hydrolases"/>
    <property type="match status" value="1"/>
</dbReference>
<evidence type="ECO:0000313" key="21">
    <source>
        <dbReference type="Proteomes" id="UP000053577"/>
    </source>
</evidence>
<evidence type="ECO:0000256" key="16">
    <source>
        <dbReference type="ARBA" id="ARBA00029570"/>
    </source>
</evidence>
<evidence type="ECO:0000256" key="15">
    <source>
        <dbReference type="ARBA" id="ARBA00023134"/>
    </source>
</evidence>
<evidence type="ECO:0000256" key="14">
    <source>
        <dbReference type="ARBA" id="ARBA00022840"/>
    </source>
</evidence>
<feature type="active site" description="GMP-histidine intermediate" evidence="18">
    <location>
        <position position="48"/>
    </location>
</feature>
<comment type="pathway">
    <text evidence="6">Cofactor biosynthesis; adenosylcobalamin biosynthesis; adenosylcobalamin from cob(II)yrinate a,c-diamide: step 5/7.</text>
</comment>
<dbReference type="GO" id="GO:0008820">
    <property type="term" value="F:cobinamide phosphate guanylyltransferase activity"/>
    <property type="evidence" value="ECO:0007669"/>
    <property type="project" value="UniProtKB-EC"/>
</dbReference>
<dbReference type="InterPro" id="IPR027417">
    <property type="entry name" value="P-loop_NTPase"/>
</dbReference>
<dbReference type="GO" id="GO:0009236">
    <property type="term" value="P:cobalamin biosynthetic process"/>
    <property type="evidence" value="ECO:0007669"/>
    <property type="project" value="UniProtKB-UniPathway"/>
</dbReference>
<evidence type="ECO:0000256" key="1">
    <source>
        <dbReference type="ARBA" id="ARBA00000312"/>
    </source>
</evidence>
<dbReference type="SUPFAM" id="SSF52540">
    <property type="entry name" value="P-loop containing nucleoside triphosphate hydrolases"/>
    <property type="match status" value="1"/>
</dbReference>
<evidence type="ECO:0000256" key="6">
    <source>
        <dbReference type="ARBA" id="ARBA00005159"/>
    </source>
</evidence>
<dbReference type="PATRIC" id="fig|61435.5.peg.162"/>
<keyword evidence="14" id="KW-0067">ATP-binding</keyword>
<dbReference type="PANTHER" id="PTHR34848">
    <property type="match status" value="1"/>
</dbReference>
<comment type="pathway">
    <text evidence="5">Cofactor biosynthesis; adenosylcobalamin biosynthesis; adenosylcobalamin from cob(II)yrinate a,c-diamide: step 6/7.</text>
</comment>
<comment type="catalytic activity">
    <reaction evidence="1">
        <text>adenosylcob(III)inamide + ATP = adenosylcob(III)inamide phosphate + ADP + H(+)</text>
        <dbReference type="Rhea" id="RHEA:15769"/>
        <dbReference type="ChEBI" id="CHEBI:2480"/>
        <dbReference type="ChEBI" id="CHEBI:15378"/>
        <dbReference type="ChEBI" id="CHEBI:30616"/>
        <dbReference type="ChEBI" id="CHEBI:58502"/>
        <dbReference type="ChEBI" id="CHEBI:456216"/>
        <dbReference type="EC" id="2.7.1.156"/>
    </reaction>
</comment>
<dbReference type="EC" id="2.7.1.156" evidence="8"/>
<keyword evidence="15 19" id="KW-0342">GTP-binding</keyword>
<dbReference type="EC" id="2.7.7.62" evidence="9"/>